<sequence>MQAGSPSIDQATATQPLTVPDDYDLIARPQGVRADIGAYEYDENTPRDTLAPAAPANLSVQ</sequence>
<organism evidence="2 3">
    <name type="scientific">Candidatus Muproteobacteria bacterium RBG_16_64_11</name>
    <dbReference type="NCBI Taxonomy" id="1817758"/>
    <lineage>
        <taxon>Bacteria</taxon>
        <taxon>Pseudomonadati</taxon>
        <taxon>Pseudomonadota</taxon>
        <taxon>Candidatus Muproteobacteria</taxon>
    </lineage>
</organism>
<dbReference type="NCBIfam" id="NF041518">
    <property type="entry name" value="choice_anch_Q"/>
    <property type="match status" value="1"/>
</dbReference>
<comment type="caution">
    <text evidence="2">The sequence shown here is derived from an EMBL/GenBank/DDBJ whole genome shotgun (WGS) entry which is preliminary data.</text>
</comment>
<dbReference type="AlphaFoldDB" id="A0A1F6TFC7"/>
<evidence type="ECO:0000256" key="1">
    <source>
        <dbReference type="SAM" id="MobiDB-lite"/>
    </source>
</evidence>
<feature type="region of interest" description="Disordered" evidence="1">
    <location>
        <begin position="1"/>
        <end position="22"/>
    </location>
</feature>
<dbReference type="InterPro" id="IPR059226">
    <property type="entry name" value="Choice_anch_Q_dom"/>
</dbReference>
<feature type="region of interest" description="Disordered" evidence="1">
    <location>
        <begin position="41"/>
        <end position="61"/>
    </location>
</feature>
<dbReference type="EMBL" id="MFSS01000039">
    <property type="protein sequence ID" value="OGI43766.1"/>
    <property type="molecule type" value="Genomic_DNA"/>
</dbReference>
<feature type="compositionally biased region" description="Polar residues" evidence="1">
    <location>
        <begin position="1"/>
        <end position="17"/>
    </location>
</feature>
<proteinExistence type="predicted"/>
<evidence type="ECO:0000313" key="3">
    <source>
        <dbReference type="Proteomes" id="UP000177925"/>
    </source>
</evidence>
<accession>A0A1F6TFC7</accession>
<gene>
    <name evidence="2" type="ORF">A2150_07775</name>
</gene>
<name>A0A1F6TFC7_9PROT</name>
<reference evidence="2 3" key="1">
    <citation type="journal article" date="2016" name="Nat. Commun.">
        <title>Thousands of microbial genomes shed light on interconnected biogeochemical processes in an aquifer system.</title>
        <authorList>
            <person name="Anantharaman K."/>
            <person name="Brown C.T."/>
            <person name="Hug L.A."/>
            <person name="Sharon I."/>
            <person name="Castelle C.J."/>
            <person name="Probst A.J."/>
            <person name="Thomas B.C."/>
            <person name="Singh A."/>
            <person name="Wilkins M.J."/>
            <person name="Karaoz U."/>
            <person name="Brodie E.L."/>
            <person name="Williams K.H."/>
            <person name="Hubbard S.S."/>
            <person name="Banfield J.F."/>
        </authorList>
    </citation>
    <scope>NUCLEOTIDE SEQUENCE [LARGE SCALE GENOMIC DNA]</scope>
</reference>
<evidence type="ECO:0000313" key="2">
    <source>
        <dbReference type="EMBL" id="OGI43766.1"/>
    </source>
</evidence>
<protein>
    <submittedName>
        <fullName evidence="2">Uncharacterized protein</fullName>
    </submittedName>
</protein>
<dbReference type="Proteomes" id="UP000177925">
    <property type="component" value="Unassembled WGS sequence"/>
</dbReference>